<dbReference type="OrthoDB" id="5374844at2759"/>
<feature type="compositionally biased region" description="Basic and acidic residues" evidence="1">
    <location>
        <begin position="572"/>
        <end position="582"/>
    </location>
</feature>
<feature type="compositionally biased region" description="Polar residues" evidence="1">
    <location>
        <begin position="1009"/>
        <end position="1025"/>
    </location>
</feature>
<feature type="compositionally biased region" description="Basic and acidic residues" evidence="1">
    <location>
        <begin position="1044"/>
        <end position="1053"/>
    </location>
</feature>
<keyword evidence="3" id="KW-1185">Reference proteome</keyword>
<feature type="region of interest" description="Disordered" evidence="1">
    <location>
        <begin position="958"/>
        <end position="1054"/>
    </location>
</feature>
<feature type="compositionally biased region" description="Basic and acidic residues" evidence="1">
    <location>
        <begin position="816"/>
        <end position="834"/>
    </location>
</feature>
<reference evidence="3" key="1">
    <citation type="journal article" date="2017" name="Genome Biol.">
        <title>Comparative genomics reveals high biological diversity and specific adaptations in the industrially and medically important fungal genus Aspergillus.</title>
        <authorList>
            <person name="de Vries R.P."/>
            <person name="Riley R."/>
            <person name="Wiebenga A."/>
            <person name="Aguilar-Osorio G."/>
            <person name="Amillis S."/>
            <person name="Uchima C.A."/>
            <person name="Anderluh G."/>
            <person name="Asadollahi M."/>
            <person name="Askin M."/>
            <person name="Barry K."/>
            <person name="Battaglia E."/>
            <person name="Bayram O."/>
            <person name="Benocci T."/>
            <person name="Braus-Stromeyer S.A."/>
            <person name="Caldana C."/>
            <person name="Canovas D."/>
            <person name="Cerqueira G.C."/>
            <person name="Chen F."/>
            <person name="Chen W."/>
            <person name="Choi C."/>
            <person name="Clum A."/>
            <person name="Dos Santos R.A."/>
            <person name="Damasio A.R."/>
            <person name="Diallinas G."/>
            <person name="Emri T."/>
            <person name="Fekete E."/>
            <person name="Flipphi M."/>
            <person name="Freyberg S."/>
            <person name="Gallo A."/>
            <person name="Gournas C."/>
            <person name="Habgood R."/>
            <person name="Hainaut M."/>
            <person name="Harispe M.L."/>
            <person name="Henrissat B."/>
            <person name="Hilden K.S."/>
            <person name="Hope R."/>
            <person name="Hossain A."/>
            <person name="Karabika E."/>
            <person name="Karaffa L."/>
            <person name="Karanyi Z."/>
            <person name="Krasevec N."/>
            <person name="Kuo A."/>
            <person name="Kusch H."/>
            <person name="LaButti K."/>
            <person name="Lagendijk E.L."/>
            <person name="Lapidus A."/>
            <person name="Levasseur A."/>
            <person name="Lindquist E."/>
            <person name="Lipzen A."/>
            <person name="Logrieco A.F."/>
            <person name="MacCabe A."/>
            <person name="Maekelae M.R."/>
            <person name="Malavazi I."/>
            <person name="Melin P."/>
            <person name="Meyer V."/>
            <person name="Mielnichuk N."/>
            <person name="Miskei M."/>
            <person name="Molnar A.P."/>
            <person name="Mule G."/>
            <person name="Ngan C.Y."/>
            <person name="Orejas M."/>
            <person name="Orosz E."/>
            <person name="Ouedraogo J.P."/>
            <person name="Overkamp K.M."/>
            <person name="Park H.-S."/>
            <person name="Perrone G."/>
            <person name="Piumi F."/>
            <person name="Punt P.J."/>
            <person name="Ram A.F."/>
            <person name="Ramon A."/>
            <person name="Rauscher S."/>
            <person name="Record E."/>
            <person name="Riano-Pachon D.M."/>
            <person name="Robert V."/>
            <person name="Roehrig J."/>
            <person name="Ruller R."/>
            <person name="Salamov A."/>
            <person name="Salih N.S."/>
            <person name="Samson R.A."/>
            <person name="Sandor E."/>
            <person name="Sanguinetti M."/>
            <person name="Schuetze T."/>
            <person name="Sepcic K."/>
            <person name="Shelest E."/>
            <person name="Sherlock G."/>
            <person name="Sophianopoulou V."/>
            <person name="Squina F.M."/>
            <person name="Sun H."/>
            <person name="Susca A."/>
            <person name="Todd R.B."/>
            <person name="Tsang A."/>
            <person name="Unkles S.E."/>
            <person name="van de Wiele N."/>
            <person name="van Rossen-Uffink D."/>
            <person name="Oliveira J.V."/>
            <person name="Vesth T.C."/>
            <person name="Visser J."/>
            <person name="Yu J.-H."/>
            <person name="Zhou M."/>
            <person name="Andersen M.R."/>
            <person name="Archer D.B."/>
            <person name="Baker S.E."/>
            <person name="Benoit I."/>
            <person name="Brakhage A.A."/>
            <person name="Braus G.H."/>
            <person name="Fischer R."/>
            <person name="Frisvad J.C."/>
            <person name="Goldman G.H."/>
            <person name="Houbraken J."/>
            <person name="Oakley B."/>
            <person name="Pocsi I."/>
            <person name="Scazzocchio C."/>
            <person name="Seiboth B."/>
            <person name="vanKuyk P.A."/>
            <person name="Wortman J."/>
            <person name="Dyer P.S."/>
            <person name="Grigoriev I.V."/>
        </authorList>
    </citation>
    <scope>NUCLEOTIDE SEQUENCE [LARGE SCALE GENOMIC DNA]</scope>
    <source>
        <strain evidence="3">DTO 134E9</strain>
    </source>
</reference>
<feature type="region of interest" description="Disordered" evidence="1">
    <location>
        <begin position="1095"/>
        <end position="1181"/>
    </location>
</feature>
<evidence type="ECO:0000313" key="2">
    <source>
        <dbReference type="EMBL" id="OJJ39876.1"/>
    </source>
</evidence>
<feature type="compositionally biased region" description="Basic and acidic residues" evidence="1">
    <location>
        <begin position="961"/>
        <end position="989"/>
    </location>
</feature>
<feature type="compositionally biased region" description="Basic and acidic residues" evidence="1">
    <location>
        <begin position="713"/>
        <end position="723"/>
    </location>
</feature>
<sequence>MPGASDHECPDKGSPASKTSCTSEVLKQLESLATNARPSQKLRFPDRLVEALLRIEPSVNTRDLDAIRLIIEPNWKKTLQSLNNDSLRCLSYVLLCSSAPAEQESGLYLLLDGNQHPWSSKPEGSGPKLLRSRSKSLSLQNRLISILHTFFINDGNDIEHRRLAGKLLLELLLESKDHLSSEVFHIQELINDASGVLCSETDIILRFFAGAIIRILRLSGVANSFGAPEDVTHGSTRLEGLGKFSKDWNGYFHLYTLETESQHTGAMGKATQPKVDLMNSYHTIQELRICGREHIREAILTAMTPDALIFIFPLGTGPEQFQYIEIPLWCISKRKTPALKKAENKKSQLRLHLDMESHVLINGRAHPSNGSDVYITSDSDLTALWKTLDTGRKIGLQKSKNKRLPRGKISSIVVTLCTGDEISMKSIQYCEEIRQGEGRSSENSSFSVPGTIEDINENTETVIESKKVDNEPGLTCEKPADDGALAKGSQRDEVIQGSEEALEQLSVSKGASELPCNSRESKRNSPQKDSPYASNACISAEKARNDAPVSDATNLASVIQMQHSSLSDTAGENDKAGAKSEKGPLPQRNVDSVQRKSSGNRPRKTKSSTERKGRTRFLDTQESLIFPRSRRPKRKVYTVHSKPAVDWDEHLRPSDQGDDMLAAKDPEVTSVSSPSPGESSIFDKSSKNTTRKRKAKGCQSAEKGKKPIKKKKTNCDPRSEEAARSPLVSTGTNARNRRNKVSVSDTKDDNENDLSMTHGDTHESDRDYEMDDAELSLEYAPHLVLLNDDSASVLKEDNSPFLRETQCDFPNSGSEEENHTSDGHRKTKRLKGDTESDWDVEDQLKTDTKTQAQEDAKAGRGQTVGEKLAAALCEGNIRPDTQTVHGHNGDDPPLVCEMSQEKIPRLTSSIEDGTCFAGNKCGDKLVEKDGDHNTPRTRLDLKENVEFPAIPETTVCAVNRDLTHEKTAPKSPDEKSKNDAQATEFERLSTKNKSRTTSPDSIGEPGEIQTMSTAPVTQSQSQSNIIARPRLSSDASHRSAKSHKAIDMGKANDKSSILGLSNKEKAYLALDPENPLVEYDREKPDSEKITAICLSKGSQDESASISGSSQSSPKRTLVDENGSPRRISRKYIQYQSSSELETELRQPAQLDKSLPRDVIEQGGSESGYDGDSDGNDTDESPMIKDVVSTFRRKIVSQFGEESLGSLNTRISLTGNQDMPHYAFSKMKRPPCFVDRLRAPEIPNIPQATARELGANIGDNDPKSPTTVPSQFPSMEYQDPVQLDHGMKEMSKPVREKHYQGKWHSSLHMIQKSAQDIMNQTNEHLMRHAEDEKNTVSRVLENYREGCHRVLDQLFEAQEQRIELYRQQMITVKQHHAGLCRDLIRRLEENDKRIQEKVLHMENSMLSLVGGNEPQSAEELLGSYRRKTYTTANGNFHISHSPSDGFDESSSTSG</sequence>
<dbReference type="RefSeq" id="XP_040693552.1">
    <property type="nucleotide sequence ID" value="XM_040830503.1"/>
</dbReference>
<evidence type="ECO:0000256" key="1">
    <source>
        <dbReference type="SAM" id="MobiDB-lite"/>
    </source>
</evidence>
<feature type="compositionally biased region" description="Low complexity" evidence="1">
    <location>
        <begin position="668"/>
        <end position="680"/>
    </location>
</feature>
<proteinExistence type="predicted"/>
<feature type="region of interest" description="Disordered" evidence="1">
    <location>
        <begin position="435"/>
        <end position="457"/>
    </location>
</feature>
<feature type="region of interest" description="Disordered" evidence="1">
    <location>
        <begin position="564"/>
        <end position="773"/>
    </location>
</feature>
<feature type="region of interest" description="Disordered" evidence="1">
    <location>
        <begin position="1432"/>
        <end position="1453"/>
    </location>
</feature>
<organism evidence="2 3">
    <name type="scientific">Aspergillus wentii DTO 134E9</name>
    <dbReference type="NCBI Taxonomy" id="1073089"/>
    <lineage>
        <taxon>Eukaryota</taxon>
        <taxon>Fungi</taxon>
        <taxon>Dikarya</taxon>
        <taxon>Ascomycota</taxon>
        <taxon>Pezizomycotina</taxon>
        <taxon>Eurotiomycetes</taxon>
        <taxon>Eurotiomycetidae</taxon>
        <taxon>Eurotiales</taxon>
        <taxon>Aspergillaceae</taxon>
        <taxon>Aspergillus</taxon>
        <taxon>Aspergillus subgen. Cremei</taxon>
    </lineage>
</organism>
<feature type="region of interest" description="Disordered" evidence="1">
    <location>
        <begin position="469"/>
        <end position="491"/>
    </location>
</feature>
<dbReference type="VEuPathDB" id="FungiDB:ASPWEDRAFT_169700"/>
<dbReference type="GeneID" id="63746351"/>
<protein>
    <submittedName>
        <fullName evidence="2">Uncharacterized protein</fullName>
    </submittedName>
</protein>
<gene>
    <name evidence="2" type="ORF">ASPWEDRAFT_169700</name>
</gene>
<feature type="compositionally biased region" description="Basic and acidic residues" evidence="1">
    <location>
        <begin position="643"/>
        <end position="667"/>
    </location>
</feature>
<dbReference type="STRING" id="1073089.A0A1L9RY30"/>
<dbReference type="Proteomes" id="UP000184383">
    <property type="component" value="Unassembled WGS sequence"/>
</dbReference>
<feature type="compositionally biased region" description="Basic residues" evidence="1">
    <location>
        <begin position="628"/>
        <end position="637"/>
    </location>
</feature>
<feature type="compositionally biased region" description="Basic and acidic residues" evidence="1">
    <location>
        <begin position="607"/>
        <end position="619"/>
    </location>
</feature>
<dbReference type="EMBL" id="KV878210">
    <property type="protein sequence ID" value="OJJ39876.1"/>
    <property type="molecule type" value="Genomic_DNA"/>
</dbReference>
<feature type="region of interest" description="Disordered" evidence="1">
    <location>
        <begin position="796"/>
        <end position="863"/>
    </location>
</feature>
<name>A0A1L9RY30_ASPWE</name>
<feature type="region of interest" description="Disordered" evidence="1">
    <location>
        <begin position="1"/>
        <end position="20"/>
    </location>
</feature>
<feature type="compositionally biased region" description="Low complexity" evidence="1">
    <location>
        <begin position="1100"/>
        <end position="1112"/>
    </location>
</feature>
<evidence type="ECO:0000313" key="3">
    <source>
        <dbReference type="Proteomes" id="UP000184383"/>
    </source>
</evidence>
<feature type="compositionally biased region" description="Acidic residues" evidence="1">
    <location>
        <begin position="1168"/>
        <end position="1179"/>
    </location>
</feature>
<feature type="compositionally biased region" description="Polar residues" evidence="1">
    <location>
        <begin position="589"/>
        <end position="600"/>
    </location>
</feature>
<feature type="compositionally biased region" description="Basic and acidic residues" evidence="1">
    <location>
        <begin position="1"/>
        <end position="11"/>
    </location>
</feature>
<feature type="region of interest" description="Disordered" evidence="1">
    <location>
        <begin position="505"/>
        <end position="533"/>
    </location>
</feature>
<accession>A0A1L9RY30</accession>
<feature type="compositionally biased region" description="Basic and acidic residues" evidence="1">
    <location>
        <begin position="842"/>
        <end position="858"/>
    </location>
</feature>